<reference evidence="1" key="1">
    <citation type="submission" date="2020-08" db="EMBL/GenBank/DDBJ databases">
        <title>Multicomponent nature underlies the extraordinary mechanical properties of spider dragline silk.</title>
        <authorList>
            <person name="Kono N."/>
            <person name="Nakamura H."/>
            <person name="Mori M."/>
            <person name="Yoshida Y."/>
            <person name="Ohtoshi R."/>
            <person name="Malay A.D."/>
            <person name="Moran D.A.P."/>
            <person name="Tomita M."/>
            <person name="Numata K."/>
            <person name="Arakawa K."/>
        </authorList>
    </citation>
    <scope>NUCLEOTIDE SEQUENCE</scope>
</reference>
<organism evidence="1 2">
    <name type="scientific">Nephila pilipes</name>
    <name type="common">Giant wood spider</name>
    <name type="synonym">Nephila maculata</name>
    <dbReference type="NCBI Taxonomy" id="299642"/>
    <lineage>
        <taxon>Eukaryota</taxon>
        <taxon>Metazoa</taxon>
        <taxon>Ecdysozoa</taxon>
        <taxon>Arthropoda</taxon>
        <taxon>Chelicerata</taxon>
        <taxon>Arachnida</taxon>
        <taxon>Araneae</taxon>
        <taxon>Araneomorphae</taxon>
        <taxon>Entelegynae</taxon>
        <taxon>Araneoidea</taxon>
        <taxon>Nephilidae</taxon>
        <taxon>Nephila</taxon>
    </lineage>
</organism>
<evidence type="ECO:0000313" key="2">
    <source>
        <dbReference type="Proteomes" id="UP000887013"/>
    </source>
</evidence>
<dbReference type="AlphaFoldDB" id="A0A8X6TE31"/>
<name>A0A8X6TE31_NEPPI</name>
<evidence type="ECO:0000313" key="1">
    <source>
        <dbReference type="EMBL" id="GFS98179.1"/>
    </source>
</evidence>
<proteinExistence type="predicted"/>
<comment type="caution">
    <text evidence="1">The sequence shown here is derived from an EMBL/GenBank/DDBJ whole genome shotgun (WGS) entry which is preliminary data.</text>
</comment>
<dbReference type="Proteomes" id="UP000887013">
    <property type="component" value="Unassembled WGS sequence"/>
</dbReference>
<gene>
    <name evidence="1" type="ORF">NPIL_236471</name>
</gene>
<accession>A0A8X6TE31</accession>
<dbReference type="EMBL" id="BMAW01006280">
    <property type="protein sequence ID" value="GFS98179.1"/>
    <property type="molecule type" value="Genomic_DNA"/>
</dbReference>
<protein>
    <submittedName>
        <fullName evidence="1">Uncharacterized protein</fullName>
    </submittedName>
</protein>
<keyword evidence="2" id="KW-1185">Reference proteome</keyword>
<sequence length="106" mass="11530">MGGKKCRSVLMLASPANSSIRCDYNGHDPAPLSRKFGDVTGEALPKAMGWVESYFERPKLQLGSGIGDTDRTNVDVGELHFVKVLTLTGSKRRDDAVGDVNHRRGN</sequence>